<evidence type="ECO:0000313" key="2">
    <source>
        <dbReference type="Proteomes" id="UP001553148"/>
    </source>
</evidence>
<sequence>MSLAVGGGAARTALLIASIGVMVGACSGDSGTHQAGEGQNGTPAAKICDGSLDSSAVTSLQRLSGVETFKELTGTNEAGAPYKFSLRWAVEHLYDDYARRGACVVYKVGQNRPFVDIRFSASKSHPARGADPNDRTVEFPVGVFSQVGPDGADLFFRCTTAAPSSGESGEGADYVKAEMYAPKAAMRGNFQVRDRLVILNSVARAFAKAAGCAAQAQLPTRISEANRKTG</sequence>
<dbReference type="RefSeq" id="WP_162655593.1">
    <property type="nucleotide sequence ID" value="NZ_JBFAUJ010000004.1"/>
</dbReference>
<evidence type="ECO:0008006" key="3">
    <source>
        <dbReference type="Google" id="ProtNLM"/>
    </source>
</evidence>
<proteinExistence type="predicted"/>
<reference evidence="1 2" key="1">
    <citation type="submission" date="2024-06" db="EMBL/GenBank/DDBJ databases">
        <title>The Natural Products Discovery Center: Release of the First 8490 Sequenced Strains for Exploring Actinobacteria Biosynthetic Diversity.</title>
        <authorList>
            <person name="Kalkreuter E."/>
            <person name="Kautsar S.A."/>
            <person name="Yang D."/>
            <person name="Bader C.D."/>
            <person name="Teijaro C.N."/>
            <person name="Fluegel L."/>
            <person name="Davis C.M."/>
            <person name="Simpson J.R."/>
            <person name="Lauterbach L."/>
            <person name="Steele A.D."/>
            <person name="Gui C."/>
            <person name="Meng S."/>
            <person name="Li G."/>
            <person name="Viehrig K."/>
            <person name="Ye F."/>
            <person name="Su P."/>
            <person name="Kiefer A.F."/>
            <person name="Nichols A."/>
            <person name="Cepeda A.J."/>
            <person name="Yan W."/>
            <person name="Fan B."/>
            <person name="Jiang Y."/>
            <person name="Adhikari A."/>
            <person name="Zheng C.-J."/>
            <person name="Schuster L."/>
            <person name="Cowan T.M."/>
            <person name="Smanski M.J."/>
            <person name="Chevrette M.G."/>
            <person name="De Carvalho L.P.S."/>
            <person name="Shen B."/>
        </authorList>
    </citation>
    <scope>NUCLEOTIDE SEQUENCE [LARGE SCALE GENOMIC DNA]</scope>
    <source>
        <strain evidence="1 2">NPDC052360</strain>
    </source>
</reference>
<accession>A0ABV3KM32</accession>
<protein>
    <recommendedName>
        <fullName evidence="3">Lipoprotein</fullName>
    </recommendedName>
</protein>
<gene>
    <name evidence="1" type="ORF">AB0470_12545</name>
</gene>
<dbReference type="EMBL" id="JBFAUJ010000004">
    <property type="protein sequence ID" value="MEV8460364.1"/>
    <property type="molecule type" value="Genomic_DNA"/>
</dbReference>
<name>A0ABV3KM32_STRGS</name>
<dbReference type="Proteomes" id="UP001553148">
    <property type="component" value="Unassembled WGS sequence"/>
</dbReference>
<organism evidence="1 2">
    <name type="scientific">Streptomyces griseosporeus</name>
    <dbReference type="NCBI Taxonomy" id="1910"/>
    <lineage>
        <taxon>Bacteria</taxon>
        <taxon>Bacillati</taxon>
        <taxon>Actinomycetota</taxon>
        <taxon>Actinomycetes</taxon>
        <taxon>Kitasatosporales</taxon>
        <taxon>Streptomycetaceae</taxon>
        <taxon>Streptomyces</taxon>
    </lineage>
</organism>
<comment type="caution">
    <text evidence="1">The sequence shown here is derived from an EMBL/GenBank/DDBJ whole genome shotgun (WGS) entry which is preliminary data.</text>
</comment>
<evidence type="ECO:0000313" key="1">
    <source>
        <dbReference type="EMBL" id="MEV8460364.1"/>
    </source>
</evidence>
<keyword evidence="2" id="KW-1185">Reference proteome</keyword>